<dbReference type="Pfam" id="PF00534">
    <property type="entry name" value="Glycos_transf_1"/>
    <property type="match status" value="1"/>
</dbReference>
<dbReference type="EMBL" id="CP001678">
    <property type="protein sequence ID" value="ACT59561.1"/>
    <property type="molecule type" value="Genomic_DNA"/>
</dbReference>
<dbReference type="KEGG" id="hba:Hbal_1875"/>
<dbReference type="NCBIfam" id="NF001899">
    <property type="entry name" value="PRK00654.1-2"/>
    <property type="match status" value="1"/>
</dbReference>
<comment type="catalytic activity">
    <reaction evidence="1 8">
        <text>[(1-&gt;4)-alpha-D-glucosyl](n) + ADP-alpha-D-glucose = [(1-&gt;4)-alpha-D-glucosyl](n+1) + ADP + H(+)</text>
        <dbReference type="Rhea" id="RHEA:18189"/>
        <dbReference type="Rhea" id="RHEA-COMP:9584"/>
        <dbReference type="Rhea" id="RHEA-COMP:9587"/>
        <dbReference type="ChEBI" id="CHEBI:15378"/>
        <dbReference type="ChEBI" id="CHEBI:15444"/>
        <dbReference type="ChEBI" id="CHEBI:57498"/>
        <dbReference type="ChEBI" id="CHEBI:456216"/>
        <dbReference type="EC" id="2.4.1.21"/>
    </reaction>
</comment>
<comment type="similarity">
    <text evidence="4 8">Belongs to the glycosyltransferase 1 family. Bacterial/plant glycogen synthase subfamily.</text>
</comment>
<keyword evidence="6 8" id="KW-0808">Transferase</keyword>
<dbReference type="EC" id="2.4.1.21" evidence="8"/>
<reference evidence="12" key="1">
    <citation type="journal article" date="2011" name="J. Bacteriol.">
        <title>Genome sequences of eight morphologically diverse alphaproteobacteria.</title>
        <authorList>
            <consortium name="US DOE Joint Genome Institute"/>
            <person name="Brown P.J."/>
            <person name="Kysela D.T."/>
            <person name="Buechlein A."/>
            <person name="Hemmerich C."/>
            <person name="Brun Y.V."/>
        </authorList>
    </citation>
    <scope>NUCLEOTIDE SEQUENCE [LARGE SCALE GENOMIC DNA]</scope>
    <source>
        <strain evidence="12">ATCC 49814 / DSM 5838 / IFAM 1418</strain>
    </source>
</reference>
<evidence type="ECO:0000256" key="1">
    <source>
        <dbReference type="ARBA" id="ARBA00001478"/>
    </source>
</evidence>
<evidence type="ECO:0000256" key="2">
    <source>
        <dbReference type="ARBA" id="ARBA00002764"/>
    </source>
</evidence>
<gene>
    <name evidence="8" type="primary">glgA</name>
    <name evidence="11" type="ordered locus">Hbal_1875</name>
</gene>
<feature type="domain" description="Glycosyl transferase family 1" evidence="9">
    <location>
        <begin position="291"/>
        <end position="451"/>
    </location>
</feature>
<dbReference type="GO" id="GO:0005829">
    <property type="term" value="C:cytosol"/>
    <property type="evidence" value="ECO:0007669"/>
    <property type="project" value="TreeGrafter"/>
</dbReference>
<dbReference type="Proteomes" id="UP000002745">
    <property type="component" value="Chromosome"/>
</dbReference>
<dbReference type="InterPro" id="IPR001296">
    <property type="entry name" value="Glyco_trans_1"/>
</dbReference>
<dbReference type="HOGENOM" id="CLU_009583_18_4_5"/>
<comment type="function">
    <text evidence="2 8">Synthesizes alpha-1,4-glucan chains using ADP-glucose.</text>
</comment>
<accession>C6XKJ4</accession>
<evidence type="ECO:0000313" key="11">
    <source>
        <dbReference type="EMBL" id="ACT59561.1"/>
    </source>
</evidence>
<dbReference type="GO" id="GO:0005978">
    <property type="term" value="P:glycogen biosynthetic process"/>
    <property type="evidence" value="ECO:0007669"/>
    <property type="project" value="UniProtKB-UniRule"/>
</dbReference>
<keyword evidence="12" id="KW-1185">Reference proteome</keyword>
<dbReference type="NCBIfam" id="TIGR02095">
    <property type="entry name" value="glgA"/>
    <property type="match status" value="1"/>
</dbReference>
<evidence type="ECO:0000256" key="4">
    <source>
        <dbReference type="ARBA" id="ARBA00010281"/>
    </source>
</evidence>
<feature type="binding site" evidence="8">
    <location>
        <position position="19"/>
    </location>
    <ligand>
        <name>ADP-alpha-D-glucose</name>
        <dbReference type="ChEBI" id="CHEBI:57498"/>
    </ligand>
</feature>
<name>C6XKJ4_HIRBI</name>
<dbReference type="Pfam" id="PF08323">
    <property type="entry name" value="Glyco_transf_5"/>
    <property type="match status" value="1"/>
</dbReference>
<evidence type="ECO:0000313" key="12">
    <source>
        <dbReference type="Proteomes" id="UP000002745"/>
    </source>
</evidence>
<dbReference type="SUPFAM" id="SSF53756">
    <property type="entry name" value="UDP-Glycosyltransferase/glycogen phosphorylase"/>
    <property type="match status" value="1"/>
</dbReference>
<comment type="pathway">
    <text evidence="3 8">Glycan biosynthesis; glycogen biosynthesis.</text>
</comment>
<keyword evidence="5 8" id="KW-0328">Glycosyltransferase</keyword>
<dbReference type="PANTHER" id="PTHR45825:SF11">
    <property type="entry name" value="ALPHA AMYLASE DOMAIN-CONTAINING PROTEIN"/>
    <property type="match status" value="1"/>
</dbReference>
<protein>
    <recommendedName>
        <fullName evidence="8">Glycogen synthase</fullName>
        <ecNumber evidence="8">2.4.1.21</ecNumber>
    </recommendedName>
    <alternativeName>
        <fullName evidence="8">Starch [bacterial glycogen] synthase</fullName>
    </alternativeName>
</protein>
<dbReference type="eggNOG" id="COG0297">
    <property type="taxonomic scope" value="Bacteria"/>
</dbReference>
<evidence type="ECO:0000259" key="9">
    <source>
        <dbReference type="Pfam" id="PF00534"/>
    </source>
</evidence>
<dbReference type="RefSeq" id="WP_015827711.1">
    <property type="nucleotide sequence ID" value="NC_012982.1"/>
</dbReference>
<organism evidence="11 12">
    <name type="scientific">Hirschia baltica (strain ATCC 49814 / DSM 5838 / IFAM 1418)</name>
    <dbReference type="NCBI Taxonomy" id="582402"/>
    <lineage>
        <taxon>Bacteria</taxon>
        <taxon>Pseudomonadati</taxon>
        <taxon>Pseudomonadota</taxon>
        <taxon>Alphaproteobacteria</taxon>
        <taxon>Hyphomonadales</taxon>
        <taxon>Hyphomonadaceae</taxon>
        <taxon>Hirschia</taxon>
    </lineage>
</organism>
<evidence type="ECO:0000256" key="7">
    <source>
        <dbReference type="ARBA" id="ARBA00023056"/>
    </source>
</evidence>
<dbReference type="STRING" id="582402.Hbal_1875"/>
<proteinExistence type="inferred from homology"/>
<dbReference type="HAMAP" id="MF_00484">
    <property type="entry name" value="Glycogen_synth"/>
    <property type="match status" value="1"/>
</dbReference>
<evidence type="ECO:0000256" key="3">
    <source>
        <dbReference type="ARBA" id="ARBA00004964"/>
    </source>
</evidence>
<dbReference type="InterPro" id="IPR013534">
    <property type="entry name" value="Starch_synth_cat_dom"/>
</dbReference>
<evidence type="ECO:0000259" key="10">
    <source>
        <dbReference type="Pfam" id="PF08323"/>
    </source>
</evidence>
<dbReference type="PANTHER" id="PTHR45825">
    <property type="entry name" value="GRANULE-BOUND STARCH SYNTHASE 1, CHLOROPLASTIC/AMYLOPLASTIC"/>
    <property type="match status" value="1"/>
</dbReference>
<dbReference type="GO" id="GO:0009011">
    <property type="term" value="F:alpha-1,4-glucan glucosyltransferase (ADP-glucose donor) activity"/>
    <property type="evidence" value="ECO:0007669"/>
    <property type="project" value="UniProtKB-UniRule"/>
</dbReference>
<evidence type="ECO:0000256" key="5">
    <source>
        <dbReference type="ARBA" id="ARBA00022676"/>
    </source>
</evidence>
<dbReference type="AlphaFoldDB" id="C6XKJ4"/>
<dbReference type="CAZy" id="GT5">
    <property type="family name" value="Glycosyltransferase Family 5"/>
</dbReference>
<dbReference type="GO" id="GO:0004373">
    <property type="term" value="F:alpha-1,4-glucan glucosyltransferase (UDP-glucose donor) activity"/>
    <property type="evidence" value="ECO:0007669"/>
    <property type="project" value="InterPro"/>
</dbReference>
<dbReference type="CDD" id="cd03791">
    <property type="entry name" value="GT5_Glycogen_synthase_DULL1-like"/>
    <property type="match status" value="1"/>
</dbReference>
<dbReference type="UniPathway" id="UPA00164"/>
<feature type="domain" description="Starch synthase catalytic" evidence="10">
    <location>
        <begin position="6"/>
        <end position="239"/>
    </location>
</feature>
<evidence type="ECO:0000256" key="8">
    <source>
        <dbReference type="HAMAP-Rule" id="MF_00484"/>
    </source>
</evidence>
<evidence type="ECO:0000256" key="6">
    <source>
        <dbReference type="ARBA" id="ARBA00022679"/>
    </source>
</evidence>
<keyword evidence="7 8" id="KW-0320">Glycogen biosynthesis</keyword>
<dbReference type="Gene3D" id="3.40.50.2000">
    <property type="entry name" value="Glycogen Phosphorylase B"/>
    <property type="match status" value="2"/>
</dbReference>
<dbReference type="InterPro" id="IPR011835">
    <property type="entry name" value="GS/SS"/>
</dbReference>
<sequence length="500" mass="55737">MSGPIRVLSVTSELYPLIKTGGLADVTGALPLALKDQGVEVRSFIPGYRSVMSKLENPRVVKTYNNLFGSKAAILADEVAGHKIYVLDCPDFFDRSGGPYLDENGADWEDNWQRFGALSKAAADVALGKLKEWEPQVIHAHDWQSALSLAYVRYANFGNIPRIMTIHNLAFQGRYDAKIFKKLGLPKKAWAMNGVEYYGGIGYMKAGLSSADVITTVSPTYAREIRRPENGMGLDGLINHRENDLYGILNGIDDDVWNPPEDPYITKQYSARNYQMRRQNRFDLETEFGLFHDEDPLFVICSRMTWQKGVDMLLELLDELVPMGAKFAVLGQGDNAIERGFLAASQRHPGRIGVKVGYEEPIAHRMQAGGDAILIPSRFEPCGLTQLYGLRYGCVPVVTRVGGLADTIIDANEASVSLGCATGVQFYPPDPFHLKQAVVRTIKLYNDKTAWKSMQRAGMRSDFSWGRSAARYVDLYRQVIANYDAKKTFRPLSRAIRAAL</sequence>